<evidence type="ECO:0000313" key="1">
    <source>
        <dbReference type="EMBL" id="KAF2642124.1"/>
    </source>
</evidence>
<evidence type="ECO:0000313" key="2">
    <source>
        <dbReference type="Proteomes" id="UP000799753"/>
    </source>
</evidence>
<dbReference type="OrthoDB" id="3786918at2759"/>
<protein>
    <recommendedName>
        <fullName evidence="3">F-box domain-containing protein</fullName>
    </recommendedName>
</protein>
<gene>
    <name evidence="1" type="ORF">P280DRAFT_541706</name>
</gene>
<reference evidence="1" key="1">
    <citation type="journal article" date="2020" name="Stud. Mycol.">
        <title>101 Dothideomycetes genomes: a test case for predicting lifestyles and emergence of pathogens.</title>
        <authorList>
            <person name="Haridas S."/>
            <person name="Albert R."/>
            <person name="Binder M."/>
            <person name="Bloem J."/>
            <person name="Labutti K."/>
            <person name="Salamov A."/>
            <person name="Andreopoulos B."/>
            <person name="Baker S."/>
            <person name="Barry K."/>
            <person name="Bills G."/>
            <person name="Bluhm B."/>
            <person name="Cannon C."/>
            <person name="Castanera R."/>
            <person name="Culley D."/>
            <person name="Daum C."/>
            <person name="Ezra D."/>
            <person name="Gonzalez J."/>
            <person name="Henrissat B."/>
            <person name="Kuo A."/>
            <person name="Liang C."/>
            <person name="Lipzen A."/>
            <person name="Lutzoni F."/>
            <person name="Magnuson J."/>
            <person name="Mondo S."/>
            <person name="Nolan M."/>
            <person name="Ohm R."/>
            <person name="Pangilinan J."/>
            <person name="Park H.-J."/>
            <person name="Ramirez L."/>
            <person name="Alfaro M."/>
            <person name="Sun H."/>
            <person name="Tritt A."/>
            <person name="Yoshinaga Y."/>
            <person name="Zwiers L.-H."/>
            <person name="Turgeon B."/>
            <person name="Goodwin S."/>
            <person name="Spatafora J."/>
            <person name="Crous P."/>
            <person name="Grigoriev I."/>
        </authorList>
    </citation>
    <scope>NUCLEOTIDE SEQUENCE</scope>
    <source>
        <strain evidence="1">CBS 473.64</strain>
    </source>
</reference>
<dbReference type="PANTHER" id="PTHR38790">
    <property type="entry name" value="2EXR DOMAIN-CONTAINING PROTEIN-RELATED"/>
    <property type="match status" value="1"/>
</dbReference>
<organism evidence="1 2">
    <name type="scientific">Massarina eburnea CBS 473.64</name>
    <dbReference type="NCBI Taxonomy" id="1395130"/>
    <lineage>
        <taxon>Eukaryota</taxon>
        <taxon>Fungi</taxon>
        <taxon>Dikarya</taxon>
        <taxon>Ascomycota</taxon>
        <taxon>Pezizomycotina</taxon>
        <taxon>Dothideomycetes</taxon>
        <taxon>Pleosporomycetidae</taxon>
        <taxon>Pleosporales</taxon>
        <taxon>Massarineae</taxon>
        <taxon>Massarinaceae</taxon>
        <taxon>Massarina</taxon>
    </lineage>
</organism>
<sequence length="253" mass="29599">MAEESYLLKIPAELRLNIYDYTFTKNDDSQAVPAFLAPLLTCRLIYQEAHQLAFNRAYFTLRAFSIRDRFFAPAILRLPHTKRTDIRTLIVLWGTSGAPHDLIQFFFEMDQSSIRLDKLIFNAVTPPNARFHELTPRDELRVIPLRYGQHIIMALPPLANVQRVFIGQPHFEYDKMFDVVFGLRSLRYYPPPVAIEDLPKDWTYIEHRTGNHAAQWSLELLHNERPGQVSELYHEAGLDRHDAVLGRIERMLR</sequence>
<dbReference type="AlphaFoldDB" id="A0A6A6S7H3"/>
<evidence type="ECO:0008006" key="3">
    <source>
        <dbReference type="Google" id="ProtNLM"/>
    </source>
</evidence>
<dbReference type="EMBL" id="MU006782">
    <property type="protein sequence ID" value="KAF2642124.1"/>
    <property type="molecule type" value="Genomic_DNA"/>
</dbReference>
<dbReference type="Proteomes" id="UP000799753">
    <property type="component" value="Unassembled WGS sequence"/>
</dbReference>
<accession>A0A6A6S7H3</accession>
<keyword evidence="2" id="KW-1185">Reference proteome</keyword>
<proteinExistence type="predicted"/>
<name>A0A6A6S7H3_9PLEO</name>